<keyword evidence="2" id="KW-0472">Membrane</keyword>
<feature type="compositionally biased region" description="Acidic residues" evidence="1">
    <location>
        <begin position="118"/>
        <end position="137"/>
    </location>
</feature>
<dbReference type="OrthoDB" id="5973910at2759"/>
<evidence type="ECO:0000313" key="3">
    <source>
        <dbReference type="EMBL" id="TRY78128.1"/>
    </source>
</evidence>
<dbReference type="Gene3D" id="1.20.1070.10">
    <property type="entry name" value="Rhodopsin 7-helix transmembrane proteins"/>
    <property type="match status" value="1"/>
</dbReference>
<keyword evidence="4" id="KW-1185">Reference proteome</keyword>
<accession>A0A553PKB9</accession>
<proteinExistence type="predicted"/>
<evidence type="ECO:0000313" key="4">
    <source>
        <dbReference type="Proteomes" id="UP000318571"/>
    </source>
</evidence>
<comment type="caution">
    <text evidence="3">The sequence shown here is derived from an EMBL/GenBank/DDBJ whole genome shotgun (WGS) entry which is preliminary data.</text>
</comment>
<organism evidence="3 4">
    <name type="scientific">Tigriopus californicus</name>
    <name type="common">Marine copepod</name>
    <dbReference type="NCBI Taxonomy" id="6832"/>
    <lineage>
        <taxon>Eukaryota</taxon>
        <taxon>Metazoa</taxon>
        <taxon>Ecdysozoa</taxon>
        <taxon>Arthropoda</taxon>
        <taxon>Crustacea</taxon>
        <taxon>Multicrustacea</taxon>
        <taxon>Hexanauplia</taxon>
        <taxon>Copepoda</taxon>
        <taxon>Harpacticoida</taxon>
        <taxon>Harpacticidae</taxon>
        <taxon>Tigriopus</taxon>
    </lineage>
</organism>
<keyword evidence="2" id="KW-1133">Transmembrane helix</keyword>
<dbReference type="AlphaFoldDB" id="A0A553PKB9"/>
<evidence type="ECO:0000256" key="2">
    <source>
        <dbReference type="SAM" id="Phobius"/>
    </source>
</evidence>
<feature type="transmembrane region" description="Helical" evidence="2">
    <location>
        <begin position="43"/>
        <end position="62"/>
    </location>
</feature>
<feature type="region of interest" description="Disordered" evidence="1">
    <location>
        <begin position="86"/>
        <end position="137"/>
    </location>
</feature>
<evidence type="ECO:0000256" key="1">
    <source>
        <dbReference type="SAM" id="MobiDB-lite"/>
    </source>
</evidence>
<feature type="transmembrane region" description="Helical" evidence="2">
    <location>
        <begin position="20"/>
        <end position="37"/>
    </location>
</feature>
<name>A0A553PKB9_TIGCA</name>
<reference evidence="3 4" key="1">
    <citation type="journal article" date="2018" name="Nat. Ecol. Evol.">
        <title>Genomic signatures of mitonuclear coevolution across populations of Tigriopus californicus.</title>
        <authorList>
            <person name="Barreto F.S."/>
            <person name="Watson E.T."/>
            <person name="Lima T.G."/>
            <person name="Willett C.S."/>
            <person name="Edmands S."/>
            <person name="Li W."/>
            <person name="Burton R.S."/>
        </authorList>
    </citation>
    <scope>NUCLEOTIDE SEQUENCE [LARGE SCALE GENOMIC DNA]</scope>
    <source>
        <strain evidence="3 4">San Diego</strain>
    </source>
</reference>
<protein>
    <submittedName>
        <fullName evidence="3">Uncharacterized protein</fullName>
    </submittedName>
</protein>
<gene>
    <name evidence="3" type="ORF">TCAL_15293</name>
</gene>
<dbReference type="Proteomes" id="UP000318571">
    <property type="component" value="Chromosome 11"/>
</dbReference>
<keyword evidence="2" id="KW-0812">Transmembrane</keyword>
<dbReference type="EMBL" id="VCGU01000003">
    <property type="protein sequence ID" value="TRY78128.1"/>
    <property type="molecule type" value="Genomic_DNA"/>
</dbReference>
<sequence>MYIDTDETQCRSANYMLNTMLLRLGLTFASMVTGTYAEYDQNVMLYFIFTIINGILGGVIFFTHCSCNEKVRAILAGVKAKIFGNKHPNETETESLEGEDTIEESVEDGDHQVVDMNEPTDDLATDMADDDGMVSDE</sequence>
<feature type="compositionally biased region" description="Acidic residues" evidence="1">
    <location>
        <begin position="91"/>
        <end position="107"/>
    </location>
</feature>